<dbReference type="InterPro" id="IPR036388">
    <property type="entry name" value="WH-like_DNA-bd_sf"/>
</dbReference>
<gene>
    <name evidence="2" type="ORF">Ari01nite_19800</name>
</gene>
<dbReference type="Proteomes" id="UP000636960">
    <property type="component" value="Unassembled WGS sequence"/>
</dbReference>
<dbReference type="InterPro" id="IPR000835">
    <property type="entry name" value="HTH_MarR-typ"/>
</dbReference>
<dbReference type="GO" id="GO:0003700">
    <property type="term" value="F:DNA-binding transcription factor activity"/>
    <property type="evidence" value="ECO:0007669"/>
    <property type="project" value="InterPro"/>
</dbReference>
<dbReference type="PANTHER" id="PTHR33164">
    <property type="entry name" value="TRANSCRIPTIONAL REGULATOR, MARR FAMILY"/>
    <property type="match status" value="1"/>
</dbReference>
<dbReference type="SUPFAM" id="SSF46785">
    <property type="entry name" value="Winged helix' DNA-binding domain"/>
    <property type="match status" value="1"/>
</dbReference>
<reference evidence="2" key="1">
    <citation type="submission" date="2021-01" db="EMBL/GenBank/DDBJ databases">
        <title>Whole genome shotgun sequence of Actinoplanes rishiriensis NBRC 108556.</title>
        <authorList>
            <person name="Komaki H."/>
            <person name="Tamura T."/>
        </authorList>
    </citation>
    <scope>NUCLEOTIDE SEQUENCE</scope>
    <source>
        <strain evidence="2">NBRC 108556</strain>
    </source>
</reference>
<dbReference type="AlphaFoldDB" id="A0A919JTH1"/>
<feature type="domain" description="HTH marR-type" evidence="1">
    <location>
        <begin position="1"/>
        <end position="130"/>
    </location>
</feature>
<keyword evidence="3" id="KW-1185">Reference proteome</keyword>
<dbReference type="GO" id="GO:0006950">
    <property type="term" value="P:response to stress"/>
    <property type="evidence" value="ECO:0007669"/>
    <property type="project" value="TreeGrafter"/>
</dbReference>
<evidence type="ECO:0000259" key="1">
    <source>
        <dbReference type="PROSITE" id="PS50995"/>
    </source>
</evidence>
<organism evidence="2 3">
    <name type="scientific">Paractinoplanes rishiriensis</name>
    <dbReference type="NCBI Taxonomy" id="1050105"/>
    <lineage>
        <taxon>Bacteria</taxon>
        <taxon>Bacillati</taxon>
        <taxon>Actinomycetota</taxon>
        <taxon>Actinomycetes</taxon>
        <taxon>Micromonosporales</taxon>
        <taxon>Micromonosporaceae</taxon>
        <taxon>Paractinoplanes</taxon>
    </lineage>
</organism>
<proteinExistence type="predicted"/>
<sequence>MTEPGPGEAVFQFVRHWARRTNAPADVLVVEAVHALSARDEVTVNDVATELGVDQSGASRMVTRAVDQGYLATHPSPADARRRTVTVTGAGSDLLAAAHRWQEEVFATMTDSWTAAERAAFHRATLHLLTRSRSLG</sequence>
<dbReference type="Pfam" id="PF12802">
    <property type="entry name" value="MarR_2"/>
    <property type="match status" value="1"/>
</dbReference>
<dbReference type="InterPro" id="IPR039422">
    <property type="entry name" value="MarR/SlyA-like"/>
</dbReference>
<comment type="caution">
    <text evidence="2">The sequence shown here is derived from an EMBL/GenBank/DDBJ whole genome shotgun (WGS) entry which is preliminary data.</text>
</comment>
<dbReference type="RefSeq" id="WP_203780817.1">
    <property type="nucleotide sequence ID" value="NZ_BOMV01000013.1"/>
</dbReference>
<name>A0A919JTH1_9ACTN</name>
<evidence type="ECO:0000313" key="2">
    <source>
        <dbReference type="EMBL" id="GIE94515.1"/>
    </source>
</evidence>
<dbReference type="EMBL" id="BOMV01000013">
    <property type="protein sequence ID" value="GIE94515.1"/>
    <property type="molecule type" value="Genomic_DNA"/>
</dbReference>
<dbReference type="PANTHER" id="PTHR33164:SF57">
    <property type="entry name" value="MARR-FAMILY TRANSCRIPTIONAL REGULATOR"/>
    <property type="match status" value="1"/>
</dbReference>
<dbReference type="Gene3D" id="1.10.10.10">
    <property type="entry name" value="Winged helix-like DNA-binding domain superfamily/Winged helix DNA-binding domain"/>
    <property type="match status" value="1"/>
</dbReference>
<protein>
    <submittedName>
        <fullName evidence="2">MarR family transcriptional regulator</fullName>
    </submittedName>
</protein>
<dbReference type="PROSITE" id="PS50995">
    <property type="entry name" value="HTH_MARR_2"/>
    <property type="match status" value="1"/>
</dbReference>
<dbReference type="InterPro" id="IPR036390">
    <property type="entry name" value="WH_DNA-bd_sf"/>
</dbReference>
<evidence type="ECO:0000313" key="3">
    <source>
        <dbReference type="Proteomes" id="UP000636960"/>
    </source>
</evidence>
<accession>A0A919JTH1</accession>